<evidence type="ECO:0000313" key="2">
    <source>
        <dbReference type="EMBL" id="GAA0916285.1"/>
    </source>
</evidence>
<name>A0ABN1NTS7_9ACTN</name>
<reference evidence="2 3" key="1">
    <citation type="journal article" date="2019" name="Int. J. Syst. Evol. Microbiol.">
        <title>The Global Catalogue of Microorganisms (GCM) 10K type strain sequencing project: providing services to taxonomists for standard genome sequencing and annotation.</title>
        <authorList>
            <consortium name="The Broad Institute Genomics Platform"/>
            <consortium name="The Broad Institute Genome Sequencing Center for Infectious Disease"/>
            <person name="Wu L."/>
            <person name="Ma J."/>
        </authorList>
    </citation>
    <scope>NUCLEOTIDE SEQUENCE [LARGE SCALE GENOMIC DNA]</scope>
    <source>
        <strain evidence="2 3">JCM 11136</strain>
    </source>
</reference>
<comment type="caution">
    <text evidence="2">The sequence shown here is derived from an EMBL/GenBank/DDBJ whole genome shotgun (WGS) entry which is preliminary data.</text>
</comment>
<keyword evidence="3" id="KW-1185">Reference proteome</keyword>
<proteinExistence type="predicted"/>
<feature type="compositionally biased region" description="Basic and acidic residues" evidence="1">
    <location>
        <begin position="75"/>
        <end position="84"/>
    </location>
</feature>
<feature type="region of interest" description="Disordered" evidence="1">
    <location>
        <begin position="60"/>
        <end position="86"/>
    </location>
</feature>
<sequence>MLGARELLLHELGLLQQLLQVDVTWIHVCALLMAPCLDWDEPTGSGAVPHCEEQVFPCMAGSRPPSKASGTRPARRPERPHHADVSVVHASETNVAHRLRSFNHPVQSPERVARGTLDREGD</sequence>
<evidence type="ECO:0008006" key="4">
    <source>
        <dbReference type="Google" id="ProtNLM"/>
    </source>
</evidence>
<organism evidence="2 3">
    <name type="scientific">Nonomuraea longicatena</name>
    <dbReference type="NCBI Taxonomy" id="83682"/>
    <lineage>
        <taxon>Bacteria</taxon>
        <taxon>Bacillati</taxon>
        <taxon>Actinomycetota</taxon>
        <taxon>Actinomycetes</taxon>
        <taxon>Streptosporangiales</taxon>
        <taxon>Streptosporangiaceae</taxon>
        <taxon>Nonomuraea</taxon>
    </lineage>
</organism>
<feature type="compositionally biased region" description="Basic and acidic residues" evidence="1">
    <location>
        <begin position="111"/>
        <end position="122"/>
    </location>
</feature>
<evidence type="ECO:0000256" key="1">
    <source>
        <dbReference type="SAM" id="MobiDB-lite"/>
    </source>
</evidence>
<feature type="region of interest" description="Disordered" evidence="1">
    <location>
        <begin position="98"/>
        <end position="122"/>
    </location>
</feature>
<accession>A0ABN1NTS7</accession>
<protein>
    <recommendedName>
        <fullName evidence="4">Secreted protein</fullName>
    </recommendedName>
</protein>
<dbReference type="EMBL" id="BAAAHQ010000004">
    <property type="protein sequence ID" value="GAA0916285.1"/>
    <property type="molecule type" value="Genomic_DNA"/>
</dbReference>
<gene>
    <name evidence="2" type="ORF">GCM10009560_11340</name>
</gene>
<dbReference type="Proteomes" id="UP001501578">
    <property type="component" value="Unassembled WGS sequence"/>
</dbReference>
<evidence type="ECO:0000313" key="3">
    <source>
        <dbReference type="Proteomes" id="UP001501578"/>
    </source>
</evidence>